<evidence type="ECO:0000313" key="3">
    <source>
        <dbReference type="Proteomes" id="UP001243330"/>
    </source>
</evidence>
<feature type="compositionally biased region" description="Polar residues" evidence="1">
    <location>
        <begin position="342"/>
        <end position="354"/>
    </location>
</feature>
<evidence type="ECO:0000256" key="1">
    <source>
        <dbReference type="SAM" id="MobiDB-lite"/>
    </source>
</evidence>
<accession>A0AAD9A8T1</accession>
<dbReference type="Proteomes" id="UP001243330">
    <property type="component" value="Unassembled WGS sequence"/>
</dbReference>
<reference evidence="2" key="1">
    <citation type="submission" date="2023-01" db="EMBL/GenBank/DDBJ databases">
        <title>Colletotrichum chrysophilum M932 genome sequence.</title>
        <authorList>
            <person name="Baroncelli R."/>
        </authorList>
    </citation>
    <scope>NUCLEOTIDE SEQUENCE</scope>
    <source>
        <strain evidence="2">M932</strain>
    </source>
</reference>
<comment type="caution">
    <text evidence="2">The sequence shown here is derived from an EMBL/GenBank/DDBJ whole genome shotgun (WGS) entry which is preliminary data.</text>
</comment>
<keyword evidence="3" id="KW-1185">Reference proteome</keyword>
<gene>
    <name evidence="2" type="ORF">CCHR01_13773</name>
</gene>
<feature type="compositionally biased region" description="Basic and acidic residues" evidence="1">
    <location>
        <begin position="328"/>
        <end position="341"/>
    </location>
</feature>
<evidence type="ECO:0000313" key="2">
    <source>
        <dbReference type="EMBL" id="KAK1843581.1"/>
    </source>
</evidence>
<sequence>MPPSKPPLHALHFNQDSQLEELGPGCRGVKRRQLARIGMKEGGRVRGVSGERDIQGTGRRFQVRGIFCPSSMASGTSRRHVAQGRMQDAVRIQLQIQRTNLEPAFFIGQGVVGTGRHAQASLYAVEQSGLAWPGLVSRSSVQPSHQQEQQSHYLRYASSSSFNTEPQMGGSPLLVRNRRRKHQTADAWAVRAYTRLRPRWTTDDSDDPGVTDAIIPLWPGDGGADTTCWTLSTKLPPGQQHDGSYTKITVARLSPTANLEIASQPRFSMPLYGVPSPIPFYPPVPVIGHPSILSRTSYEMPVMKSSVGKAEFWLSSGHYLRQQPQSNEAKRGEMVQDEATRTTHGTGTPVVATSSKRKRMERFEVGATTG</sequence>
<dbReference type="AlphaFoldDB" id="A0AAD9A8T1"/>
<dbReference type="EMBL" id="JAQOWY010000350">
    <property type="protein sequence ID" value="KAK1843581.1"/>
    <property type="molecule type" value="Genomic_DNA"/>
</dbReference>
<proteinExistence type="predicted"/>
<protein>
    <submittedName>
        <fullName evidence="2">Uncharacterized protein</fullName>
    </submittedName>
</protein>
<name>A0AAD9A8T1_9PEZI</name>
<feature type="region of interest" description="Disordered" evidence="1">
    <location>
        <begin position="323"/>
        <end position="370"/>
    </location>
</feature>
<organism evidence="2 3">
    <name type="scientific">Colletotrichum chrysophilum</name>
    <dbReference type="NCBI Taxonomy" id="1836956"/>
    <lineage>
        <taxon>Eukaryota</taxon>
        <taxon>Fungi</taxon>
        <taxon>Dikarya</taxon>
        <taxon>Ascomycota</taxon>
        <taxon>Pezizomycotina</taxon>
        <taxon>Sordariomycetes</taxon>
        <taxon>Hypocreomycetidae</taxon>
        <taxon>Glomerellales</taxon>
        <taxon>Glomerellaceae</taxon>
        <taxon>Colletotrichum</taxon>
        <taxon>Colletotrichum gloeosporioides species complex</taxon>
    </lineage>
</organism>